<evidence type="ECO:0000313" key="1">
    <source>
        <dbReference type="EMBL" id="MED6191017.1"/>
    </source>
</evidence>
<proteinExistence type="predicted"/>
<evidence type="ECO:0000313" key="2">
    <source>
        <dbReference type="Proteomes" id="UP001341840"/>
    </source>
</evidence>
<feature type="non-terminal residue" evidence="1">
    <location>
        <position position="1"/>
    </location>
</feature>
<accession>A0ABU6WZJ1</accession>
<protein>
    <submittedName>
        <fullName evidence="1">Uncharacterized protein</fullName>
    </submittedName>
</protein>
<gene>
    <name evidence="1" type="ORF">PIB30_111889</name>
</gene>
<dbReference type="Proteomes" id="UP001341840">
    <property type="component" value="Unassembled WGS sequence"/>
</dbReference>
<keyword evidence="2" id="KW-1185">Reference proteome</keyword>
<reference evidence="1 2" key="1">
    <citation type="journal article" date="2023" name="Plants (Basel)">
        <title>Bridging the Gap: Combining Genomics and Transcriptomics Approaches to Understand Stylosanthes scabra, an Orphan Legume from the Brazilian Caatinga.</title>
        <authorList>
            <person name="Ferreira-Neto J.R.C."/>
            <person name="da Silva M.D."/>
            <person name="Binneck E."/>
            <person name="de Melo N.F."/>
            <person name="da Silva R.H."/>
            <person name="de Melo A.L.T.M."/>
            <person name="Pandolfi V."/>
            <person name="Bustamante F.O."/>
            <person name="Brasileiro-Vidal A.C."/>
            <person name="Benko-Iseppon A.M."/>
        </authorList>
    </citation>
    <scope>NUCLEOTIDE SEQUENCE [LARGE SCALE GENOMIC DNA]</scope>
    <source>
        <tissue evidence="1">Leaves</tissue>
    </source>
</reference>
<comment type="caution">
    <text evidence="1">The sequence shown here is derived from an EMBL/GenBank/DDBJ whole genome shotgun (WGS) entry which is preliminary data.</text>
</comment>
<organism evidence="1 2">
    <name type="scientific">Stylosanthes scabra</name>
    <dbReference type="NCBI Taxonomy" id="79078"/>
    <lineage>
        <taxon>Eukaryota</taxon>
        <taxon>Viridiplantae</taxon>
        <taxon>Streptophyta</taxon>
        <taxon>Embryophyta</taxon>
        <taxon>Tracheophyta</taxon>
        <taxon>Spermatophyta</taxon>
        <taxon>Magnoliopsida</taxon>
        <taxon>eudicotyledons</taxon>
        <taxon>Gunneridae</taxon>
        <taxon>Pentapetalae</taxon>
        <taxon>rosids</taxon>
        <taxon>fabids</taxon>
        <taxon>Fabales</taxon>
        <taxon>Fabaceae</taxon>
        <taxon>Papilionoideae</taxon>
        <taxon>50 kb inversion clade</taxon>
        <taxon>dalbergioids sensu lato</taxon>
        <taxon>Dalbergieae</taxon>
        <taxon>Pterocarpus clade</taxon>
        <taxon>Stylosanthes</taxon>
    </lineage>
</organism>
<dbReference type="EMBL" id="JASCZI010188725">
    <property type="protein sequence ID" value="MED6191017.1"/>
    <property type="molecule type" value="Genomic_DNA"/>
</dbReference>
<sequence>VLKHPIGPTSSKPMRGKLAQVTFQDQSSTHMRGKHVKVHAYAWKAQSDHKSHLVQPKRELRGIKT</sequence>
<name>A0ABU6WZJ1_9FABA</name>